<keyword evidence="4" id="KW-0904">Protein phosphatase</keyword>
<protein>
    <recommendedName>
        <fullName evidence="2">protein-tyrosine-phosphatase</fullName>
        <ecNumber evidence="2">3.1.3.48</ecNumber>
    </recommendedName>
</protein>
<gene>
    <name evidence="8" type="ORF">ADEAN_001004500</name>
</gene>
<evidence type="ECO:0000256" key="3">
    <source>
        <dbReference type="ARBA" id="ARBA00022801"/>
    </source>
</evidence>
<dbReference type="GO" id="GO:0043409">
    <property type="term" value="P:negative regulation of MAPK cascade"/>
    <property type="evidence" value="ECO:0007669"/>
    <property type="project" value="TreeGrafter"/>
</dbReference>
<dbReference type="InterPro" id="IPR000340">
    <property type="entry name" value="Dual-sp_phosphatase_cat-dom"/>
</dbReference>
<evidence type="ECO:0000256" key="4">
    <source>
        <dbReference type="ARBA" id="ARBA00022912"/>
    </source>
</evidence>
<dbReference type="PANTHER" id="PTHR10159">
    <property type="entry name" value="DUAL SPECIFICITY PROTEIN PHOSPHATASE"/>
    <property type="match status" value="1"/>
</dbReference>
<evidence type="ECO:0000256" key="1">
    <source>
        <dbReference type="ARBA" id="ARBA00008601"/>
    </source>
</evidence>
<feature type="compositionally biased region" description="Basic and acidic residues" evidence="5">
    <location>
        <begin position="17"/>
        <end position="27"/>
    </location>
</feature>
<dbReference type="OrthoDB" id="273181at2759"/>
<dbReference type="GO" id="GO:0005737">
    <property type="term" value="C:cytoplasm"/>
    <property type="evidence" value="ECO:0007669"/>
    <property type="project" value="TreeGrafter"/>
</dbReference>
<dbReference type="GO" id="GO:0008330">
    <property type="term" value="F:protein tyrosine/threonine phosphatase activity"/>
    <property type="evidence" value="ECO:0007669"/>
    <property type="project" value="TreeGrafter"/>
</dbReference>
<feature type="compositionally biased region" description="Polar residues" evidence="5">
    <location>
        <begin position="7"/>
        <end position="16"/>
    </location>
</feature>
<dbReference type="PROSITE" id="PS50054">
    <property type="entry name" value="TYR_PHOSPHATASE_DUAL"/>
    <property type="match status" value="1"/>
</dbReference>
<dbReference type="CDD" id="cd14498">
    <property type="entry name" value="DSP"/>
    <property type="match status" value="1"/>
</dbReference>
<feature type="region of interest" description="Disordered" evidence="5">
    <location>
        <begin position="1"/>
        <end position="28"/>
    </location>
</feature>
<evidence type="ECO:0000313" key="8">
    <source>
        <dbReference type="EMBL" id="CAD2222501.1"/>
    </source>
</evidence>
<organism evidence="8 9">
    <name type="scientific">Angomonas deanei</name>
    <dbReference type="NCBI Taxonomy" id="59799"/>
    <lineage>
        <taxon>Eukaryota</taxon>
        <taxon>Discoba</taxon>
        <taxon>Euglenozoa</taxon>
        <taxon>Kinetoplastea</taxon>
        <taxon>Metakinetoplastina</taxon>
        <taxon>Trypanosomatida</taxon>
        <taxon>Trypanosomatidae</taxon>
        <taxon>Strigomonadinae</taxon>
        <taxon>Angomonas</taxon>
    </lineage>
</organism>
<feature type="domain" description="Tyrosine specific protein phosphatases" evidence="7">
    <location>
        <begin position="155"/>
        <end position="201"/>
    </location>
</feature>
<dbReference type="Gene3D" id="3.90.190.10">
    <property type="entry name" value="Protein tyrosine phosphatase superfamily"/>
    <property type="match status" value="1"/>
</dbReference>
<evidence type="ECO:0000256" key="2">
    <source>
        <dbReference type="ARBA" id="ARBA00013064"/>
    </source>
</evidence>
<dbReference type="GO" id="GO:0017017">
    <property type="term" value="F:MAP kinase tyrosine/serine/threonine phosphatase activity"/>
    <property type="evidence" value="ECO:0007669"/>
    <property type="project" value="TreeGrafter"/>
</dbReference>
<dbReference type="InterPro" id="IPR020422">
    <property type="entry name" value="TYR_PHOSPHATASE_DUAL_dom"/>
</dbReference>
<sequence length="223" mass="24597">MKPSKSFGKQESSENSSFEHGESRDSFDGPSLCAPNSSVLSFTSVDTAVPMSKLRRMKEGNALPPAFDLQAVVSTTDLDMADSCICSAATCHPISKITEHIYVGSWKDSQDPDILAKYGITYVLNIAAEHDPEDILETVPGVNNKWIPLKDAQSQNITQVLDDAFNFLETARLKHAKALVHCRRGISRSPAIVIAYLMATEGRSLPQRPRLRFDAKTLRFTLI</sequence>
<dbReference type="VEuPathDB" id="TriTrypDB:ADEAN_001004500"/>
<dbReference type="EC" id="3.1.3.48" evidence="2"/>
<dbReference type="InterPro" id="IPR029021">
    <property type="entry name" value="Prot-tyrosine_phosphatase-like"/>
</dbReference>
<evidence type="ECO:0000259" key="6">
    <source>
        <dbReference type="PROSITE" id="PS50054"/>
    </source>
</evidence>
<reference evidence="8 9" key="1">
    <citation type="submission" date="2020-08" db="EMBL/GenBank/DDBJ databases">
        <authorList>
            <person name="Newling K."/>
            <person name="Davey J."/>
            <person name="Forrester S."/>
        </authorList>
    </citation>
    <scope>NUCLEOTIDE SEQUENCE [LARGE SCALE GENOMIC DNA]</scope>
    <source>
        <strain evidence="9">Crithidia deanei Carvalho (ATCC PRA-265)</strain>
    </source>
</reference>
<evidence type="ECO:0000313" key="9">
    <source>
        <dbReference type="Proteomes" id="UP000515908"/>
    </source>
</evidence>
<dbReference type="InterPro" id="IPR000387">
    <property type="entry name" value="Tyr_Pase_dom"/>
</dbReference>
<proteinExistence type="inferred from homology"/>
<comment type="similarity">
    <text evidence="1">Belongs to the protein-tyrosine phosphatase family. Non-receptor class dual specificity subfamily.</text>
</comment>
<dbReference type="Proteomes" id="UP000515908">
    <property type="component" value="Chromosome 26"/>
</dbReference>
<dbReference type="InterPro" id="IPR016130">
    <property type="entry name" value="Tyr_Pase_AS"/>
</dbReference>
<dbReference type="SMART" id="SM00195">
    <property type="entry name" value="DSPc"/>
    <property type="match status" value="1"/>
</dbReference>
<keyword evidence="9" id="KW-1185">Reference proteome</keyword>
<dbReference type="PANTHER" id="PTHR10159:SF532">
    <property type="entry name" value="SPECIFICITY PROTEIN PHOSPHATASE, PUTATIVE-RELATED"/>
    <property type="match status" value="1"/>
</dbReference>
<dbReference type="PROSITE" id="PS50056">
    <property type="entry name" value="TYR_PHOSPHATASE_2"/>
    <property type="match status" value="1"/>
</dbReference>
<dbReference type="EMBL" id="LR877170">
    <property type="protein sequence ID" value="CAD2222501.1"/>
    <property type="molecule type" value="Genomic_DNA"/>
</dbReference>
<keyword evidence="3" id="KW-0378">Hydrolase</keyword>
<dbReference type="PROSITE" id="PS00383">
    <property type="entry name" value="TYR_PHOSPHATASE_1"/>
    <property type="match status" value="1"/>
</dbReference>
<evidence type="ECO:0000256" key="5">
    <source>
        <dbReference type="SAM" id="MobiDB-lite"/>
    </source>
</evidence>
<dbReference type="GO" id="GO:0033550">
    <property type="term" value="F:MAP kinase tyrosine phosphatase activity"/>
    <property type="evidence" value="ECO:0007669"/>
    <property type="project" value="TreeGrafter"/>
</dbReference>
<accession>A0A7G2CTV7</accession>
<dbReference type="SUPFAM" id="SSF52799">
    <property type="entry name" value="(Phosphotyrosine protein) phosphatases II"/>
    <property type="match status" value="1"/>
</dbReference>
<dbReference type="AlphaFoldDB" id="A0A7G2CTV7"/>
<name>A0A7G2CTV7_9TRYP</name>
<evidence type="ECO:0000259" key="7">
    <source>
        <dbReference type="PROSITE" id="PS50056"/>
    </source>
</evidence>
<dbReference type="Pfam" id="PF00782">
    <property type="entry name" value="DSPc"/>
    <property type="match status" value="1"/>
</dbReference>
<feature type="domain" description="Tyrosine-protein phosphatase" evidence="6">
    <location>
        <begin position="92"/>
        <end position="223"/>
    </location>
</feature>